<sequence>QEINNLRDDLRIIGVDANDEGWYQPIWTDETFSAFVTTETIRINTQILKIRDKAEAVCEEALKRIGLNIDLTILMNQYGRLRIMGKCPACSVTVNIIDCLVAESLRQGLRCTVCGATRWI</sequence>
<feature type="non-terminal residue" evidence="1">
    <location>
        <position position="1"/>
    </location>
</feature>
<proteinExistence type="predicted"/>
<organism evidence="1">
    <name type="scientific">marine sediment metagenome</name>
    <dbReference type="NCBI Taxonomy" id="412755"/>
    <lineage>
        <taxon>unclassified sequences</taxon>
        <taxon>metagenomes</taxon>
        <taxon>ecological metagenomes</taxon>
    </lineage>
</organism>
<gene>
    <name evidence="1" type="ORF">S01H4_46307</name>
</gene>
<protein>
    <submittedName>
        <fullName evidence="1">Uncharacterized protein</fullName>
    </submittedName>
</protein>
<dbReference type="AlphaFoldDB" id="X1B542"/>
<evidence type="ECO:0000313" key="1">
    <source>
        <dbReference type="EMBL" id="GAG90839.1"/>
    </source>
</evidence>
<accession>X1B542</accession>
<name>X1B542_9ZZZZ</name>
<reference evidence="1" key="1">
    <citation type="journal article" date="2014" name="Front. Microbiol.">
        <title>High frequency of phylogenetically diverse reductive dehalogenase-homologous genes in deep subseafloor sedimentary metagenomes.</title>
        <authorList>
            <person name="Kawai M."/>
            <person name="Futagami T."/>
            <person name="Toyoda A."/>
            <person name="Takaki Y."/>
            <person name="Nishi S."/>
            <person name="Hori S."/>
            <person name="Arai W."/>
            <person name="Tsubouchi T."/>
            <person name="Morono Y."/>
            <person name="Uchiyama I."/>
            <person name="Ito T."/>
            <person name="Fujiyama A."/>
            <person name="Inagaki F."/>
            <person name="Takami H."/>
        </authorList>
    </citation>
    <scope>NUCLEOTIDE SEQUENCE</scope>
    <source>
        <strain evidence="1">Expedition CK06-06</strain>
    </source>
</reference>
<comment type="caution">
    <text evidence="1">The sequence shown here is derived from an EMBL/GenBank/DDBJ whole genome shotgun (WGS) entry which is preliminary data.</text>
</comment>
<dbReference type="EMBL" id="BART01025866">
    <property type="protein sequence ID" value="GAG90839.1"/>
    <property type="molecule type" value="Genomic_DNA"/>
</dbReference>